<dbReference type="InterPro" id="IPR036236">
    <property type="entry name" value="Znf_C2H2_sf"/>
</dbReference>
<evidence type="ECO:0000256" key="2">
    <source>
        <dbReference type="SAM" id="Coils"/>
    </source>
</evidence>
<keyword evidence="2" id="KW-0175">Coiled coil</keyword>
<dbReference type="SUPFAM" id="SSF57667">
    <property type="entry name" value="beta-beta-alpha zinc fingers"/>
    <property type="match status" value="1"/>
</dbReference>
<organism evidence="4">
    <name type="scientific">Marseillevirus LCMAC101</name>
    <dbReference type="NCBI Taxonomy" id="2506602"/>
    <lineage>
        <taxon>Viruses</taxon>
        <taxon>Varidnaviria</taxon>
        <taxon>Bamfordvirae</taxon>
        <taxon>Nucleocytoviricota</taxon>
        <taxon>Megaviricetes</taxon>
        <taxon>Pimascovirales</taxon>
        <taxon>Pimascovirales incertae sedis</taxon>
        <taxon>Marseilleviridae</taxon>
    </lineage>
</organism>
<dbReference type="GO" id="GO:0008270">
    <property type="term" value="F:zinc ion binding"/>
    <property type="evidence" value="ECO:0007669"/>
    <property type="project" value="UniProtKB-KW"/>
</dbReference>
<dbReference type="Gene3D" id="3.30.160.60">
    <property type="entry name" value="Classic Zinc Finger"/>
    <property type="match status" value="1"/>
</dbReference>
<keyword evidence="1" id="KW-0479">Metal-binding</keyword>
<dbReference type="InterPro" id="IPR013087">
    <property type="entry name" value="Znf_C2H2_type"/>
</dbReference>
<sequence length="311" mass="36497">MDNFVCKCGKAYTKKYNLTRHQQTSCYKNKDKVTYECKYCGRCFTRKHVLASHMLRCQLKDNHILQKNLDLKENEIDNLKKSIKKLNLKLSSRNDNIENLRQIIEEKDEEIMALKIKCETNKTEIYHEVCDKVLDKSTVTNTTTYIHPKLANLPITNIHPLTEDYVKKRVANGEYSFDHYRKGEDGIVDFINSITMCENDDGIVERNYVSTDTSRDSFHRLVETKEWEKDKGGKFIDVILDTLENRVNNYQLRLIDEKIKFKDTRCPHGYDPQTVLENNHDLNTGVVKSHGKERRTLRKRIKKDTSNKVAV</sequence>
<keyword evidence="1" id="KW-0862">Zinc</keyword>
<evidence type="ECO:0000256" key="1">
    <source>
        <dbReference type="PROSITE-ProRule" id="PRU00042"/>
    </source>
</evidence>
<evidence type="ECO:0000313" key="4">
    <source>
        <dbReference type="EMBL" id="QBK85684.1"/>
    </source>
</evidence>
<feature type="coiled-coil region" evidence="2">
    <location>
        <begin position="62"/>
        <end position="117"/>
    </location>
</feature>
<evidence type="ECO:0000259" key="3">
    <source>
        <dbReference type="PROSITE" id="PS50157"/>
    </source>
</evidence>
<dbReference type="PROSITE" id="PS50157">
    <property type="entry name" value="ZINC_FINGER_C2H2_2"/>
    <property type="match status" value="1"/>
</dbReference>
<accession>A0A481YT58</accession>
<dbReference type="EMBL" id="MK500327">
    <property type="protein sequence ID" value="QBK85684.1"/>
    <property type="molecule type" value="Genomic_DNA"/>
</dbReference>
<reference evidence="4" key="1">
    <citation type="journal article" date="2019" name="MBio">
        <title>Virus Genomes from Deep Sea Sediments Expand the Ocean Megavirome and Support Independent Origins of Viral Gigantism.</title>
        <authorList>
            <person name="Backstrom D."/>
            <person name="Yutin N."/>
            <person name="Jorgensen S.L."/>
            <person name="Dharamshi J."/>
            <person name="Homa F."/>
            <person name="Zaremba-Niedwiedzka K."/>
            <person name="Spang A."/>
            <person name="Wolf Y.I."/>
            <person name="Koonin E.V."/>
            <person name="Ettema T.J."/>
        </authorList>
    </citation>
    <scope>NUCLEOTIDE SEQUENCE</scope>
</reference>
<protein>
    <recommendedName>
        <fullName evidence="3">C2H2-type domain-containing protein</fullName>
    </recommendedName>
</protein>
<proteinExistence type="predicted"/>
<feature type="domain" description="C2H2-type" evidence="3">
    <location>
        <begin position="35"/>
        <end position="68"/>
    </location>
</feature>
<dbReference type="Pfam" id="PF00096">
    <property type="entry name" value="zf-C2H2"/>
    <property type="match status" value="2"/>
</dbReference>
<gene>
    <name evidence="4" type="ORF">LCMAC101_02790</name>
</gene>
<keyword evidence="1" id="KW-0863">Zinc-finger</keyword>
<name>A0A481YT58_9VIRU</name>